<feature type="compositionally biased region" description="Polar residues" evidence="1">
    <location>
        <begin position="462"/>
        <end position="472"/>
    </location>
</feature>
<feature type="compositionally biased region" description="Polar residues" evidence="1">
    <location>
        <begin position="364"/>
        <end position="378"/>
    </location>
</feature>
<feature type="region of interest" description="Disordered" evidence="1">
    <location>
        <begin position="363"/>
        <end position="445"/>
    </location>
</feature>
<dbReference type="AlphaFoldDB" id="A0AAD4F7Z3"/>
<dbReference type="EMBL" id="JAANER010000011">
    <property type="protein sequence ID" value="KAG9185454.1"/>
    <property type="molecule type" value="Genomic_DNA"/>
</dbReference>
<feature type="compositionally biased region" description="Basic and acidic residues" evidence="1">
    <location>
        <begin position="388"/>
        <end position="404"/>
    </location>
</feature>
<evidence type="ECO:0000256" key="1">
    <source>
        <dbReference type="SAM" id="MobiDB-lite"/>
    </source>
</evidence>
<name>A0AAD4F7Z3_9PLEO</name>
<gene>
    <name evidence="2" type="ORF">G6011_07998</name>
</gene>
<organism evidence="2 3">
    <name type="scientific">Alternaria panax</name>
    <dbReference type="NCBI Taxonomy" id="48097"/>
    <lineage>
        <taxon>Eukaryota</taxon>
        <taxon>Fungi</taxon>
        <taxon>Dikarya</taxon>
        <taxon>Ascomycota</taxon>
        <taxon>Pezizomycotina</taxon>
        <taxon>Dothideomycetes</taxon>
        <taxon>Pleosporomycetidae</taxon>
        <taxon>Pleosporales</taxon>
        <taxon>Pleosporineae</taxon>
        <taxon>Pleosporaceae</taxon>
        <taxon>Alternaria</taxon>
        <taxon>Alternaria sect. Panax</taxon>
    </lineage>
</organism>
<reference evidence="2" key="1">
    <citation type="submission" date="2021-07" db="EMBL/GenBank/DDBJ databases">
        <title>Genome Resource of American Ginseng Black Spot Pathogen Alternaria panax.</title>
        <authorList>
            <person name="Qiu C."/>
            <person name="Wang W."/>
            <person name="Liu Z."/>
        </authorList>
    </citation>
    <scope>NUCLEOTIDE SEQUENCE</scope>
    <source>
        <strain evidence="2">BNCC115425</strain>
    </source>
</reference>
<evidence type="ECO:0000313" key="2">
    <source>
        <dbReference type="EMBL" id="KAG9185454.1"/>
    </source>
</evidence>
<sequence length="513" mass="57509">MAKPPLTEKLVYLVLKDIFRGDKTQPNTREEIRKKIEKHRGDSKVEALIVKYGMESVSKVAQDLLKYQIFVSMAKAEVRFPEVFELLPTQAQRQSTSESNIATSSAVAVQSTKTYSCEELLSVGDEIRIKMGKGKERTVTKPQNRSLDSISLPLWDQHRVLVRVQYALEKTCFAFAQKTLGSVLQREGWDCAEAVELNRWPKILLSYQEECNLNSVQEVDKSLPILLDSITQLRHNAVHRVSLSSLELSQYLTDAVMLAQLLQDDGCSRFISTVRERTQDAIEEFVRNKAILDSRLADIKCMFAAKRVELDLEEATLLETAVREHKQPTISVSGSLDPLYDDLGGTDAIHDLWRHGCDPVLPDNESQGYEGNAETNLITGLPNEAEEEKEKTKEAGKKSKEDKKKGKKGKKKQREQAEKKAAEEEENTAQQEAGGELGNGAVEDIHGDVEIVEELSVHSTLVPTVASDSIEQAITGENKDAEGDKDKDQSEEEQYFECPEIMLDGHESNPNHP</sequence>
<feature type="region of interest" description="Disordered" evidence="1">
    <location>
        <begin position="462"/>
        <end position="513"/>
    </location>
</feature>
<evidence type="ECO:0000313" key="3">
    <source>
        <dbReference type="Proteomes" id="UP001199106"/>
    </source>
</evidence>
<dbReference type="Proteomes" id="UP001199106">
    <property type="component" value="Unassembled WGS sequence"/>
</dbReference>
<proteinExistence type="predicted"/>
<feature type="compositionally biased region" description="Basic and acidic residues" evidence="1">
    <location>
        <begin position="477"/>
        <end position="488"/>
    </location>
</feature>
<comment type="caution">
    <text evidence="2">The sequence shown here is derived from an EMBL/GenBank/DDBJ whole genome shotgun (WGS) entry which is preliminary data.</text>
</comment>
<keyword evidence="3" id="KW-1185">Reference proteome</keyword>
<protein>
    <submittedName>
        <fullName evidence="2">Uncharacterized protein</fullName>
    </submittedName>
</protein>
<accession>A0AAD4F7Z3</accession>
<feature type="compositionally biased region" description="Basic and acidic residues" evidence="1">
    <location>
        <begin position="503"/>
        <end position="513"/>
    </location>
</feature>